<dbReference type="Proteomes" id="UP000092730">
    <property type="component" value="Chromosome 1"/>
</dbReference>
<dbReference type="VEuPathDB" id="FungiDB:I302_01336"/>
<evidence type="ECO:0000313" key="2">
    <source>
        <dbReference type="EMBL" id="OCF29823.1"/>
    </source>
</evidence>
<dbReference type="KEGG" id="kbi:30205735"/>
<reference evidence="2" key="3">
    <citation type="submission" date="2014-01" db="EMBL/GenBank/DDBJ databases">
        <title>Evolution of pathogenesis and genome organization in the Tremellales.</title>
        <authorList>
            <person name="Cuomo C."/>
            <person name="Litvintseva A."/>
            <person name="Heitman J."/>
            <person name="Chen Y."/>
            <person name="Sun S."/>
            <person name="Springer D."/>
            <person name="Dromer F."/>
            <person name="Young S."/>
            <person name="Zeng Q."/>
            <person name="Chapman S."/>
            <person name="Gujja S."/>
            <person name="Saif S."/>
            <person name="Birren B."/>
        </authorList>
    </citation>
    <scope>NUCLEOTIDE SEQUENCE</scope>
    <source>
        <strain evidence="2">CBS 10118</strain>
    </source>
</reference>
<feature type="region of interest" description="Disordered" evidence="1">
    <location>
        <begin position="432"/>
        <end position="456"/>
    </location>
</feature>
<dbReference type="EMBL" id="CP144541">
    <property type="protein sequence ID" value="WVW80660.1"/>
    <property type="molecule type" value="Genomic_DNA"/>
</dbReference>
<keyword evidence="4" id="KW-1185">Reference proteome</keyword>
<feature type="compositionally biased region" description="Basic and acidic residues" evidence="1">
    <location>
        <begin position="13"/>
        <end position="24"/>
    </location>
</feature>
<evidence type="ECO:0000313" key="3">
    <source>
        <dbReference type="EMBL" id="WVW80660.1"/>
    </source>
</evidence>
<dbReference type="GeneID" id="30205735"/>
<organism evidence="2">
    <name type="scientific">Kwoniella bestiolae CBS 10118</name>
    <dbReference type="NCBI Taxonomy" id="1296100"/>
    <lineage>
        <taxon>Eukaryota</taxon>
        <taxon>Fungi</taxon>
        <taxon>Dikarya</taxon>
        <taxon>Basidiomycota</taxon>
        <taxon>Agaricomycotina</taxon>
        <taxon>Tremellomycetes</taxon>
        <taxon>Tremellales</taxon>
        <taxon>Cryptococcaceae</taxon>
        <taxon>Kwoniella</taxon>
    </lineage>
</organism>
<evidence type="ECO:0000313" key="4">
    <source>
        <dbReference type="Proteomes" id="UP000092730"/>
    </source>
</evidence>
<proteinExistence type="predicted"/>
<dbReference type="RefSeq" id="XP_019050893.1">
    <property type="nucleotide sequence ID" value="XM_019188015.1"/>
</dbReference>
<protein>
    <submittedName>
        <fullName evidence="2">Uncharacterized protein</fullName>
    </submittedName>
</protein>
<dbReference type="EMBL" id="KI894018">
    <property type="protein sequence ID" value="OCF29823.1"/>
    <property type="molecule type" value="Genomic_DNA"/>
</dbReference>
<gene>
    <name evidence="2" type="ORF">I302_01336</name>
    <name evidence="3" type="ORF">I302_102646</name>
</gene>
<dbReference type="AlphaFoldDB" id="A0A1B9GFJ8"/>
<accession>A0A1B9GFJ8</accession>
<feature type="compositionally biased region" description="Basic residues" evidence="1">
    <location>
        <begin position="97"/>
        <end position="119"/>
    </location>
</feature>
<feature type="region of interest" description="Disordered" evidence="1">
    <location>
        <begin position="92"/>
        <end position="119"/>
    </location>
</feature>
<reference evidence="2" key="1">
    <citation type="submission" date="2013-07" db="EMBL/GenBank/DDBJ databases">
        <title>The Genome Sequence of Cryptococcus bestiolae CBS10118.</title>
        <authorList>
            <consortium name="The Broad Institute Genome Sequencing Platform"/>
            <person name="Cuomo C."/>
            <person name="Litvintseva A."/>
            <person name="Chen Y."/>
            <person name="Heitman J."/>
            <person name="Sun S."/>
            <person name="Springer D."/>
            <person name="Dromer F."/>
            <person name="Young S.K."/>
            <person name="Zeng Q."/>
            <person name="Gargeya S."/>
            <person name="Fitzgerald M."/>
            <person name="Abouelleil A."/>
            <person name="Alvarado L."/>
            <person name="Berlin A.M."/>
            <person name="Chapman S.B."/>
            <person name="Dewar J."/>
            <person name="Goldberg J."/>
            <person name="Griggs A."/>
            <person name="Gujja S."/>
            <person name="Hansen M."/>
            <person name="Howarth C."/>
            <person name="Imamovic A."/>
            <person name="Larimer J."/>
            <person name="McCowan C."/>
            <person name="Murphy C."/>
            <person name="Pearson M."/>
            <person name="Priest M."/>
            <person name="Roberts A."/>
            <person name="Saif S."/>
            <person name="Shea T."/>
            <person name="Sykes S."/>
            <person name="Wortman J."/>
            <person name="Nusbaum C."/>
            <person name="Birren B."/>
        </authorList>
    </citation>
    <scope>NUCLEOTIDE SEQUENCE [LARGE SCALE GENOMIC DNA]</scope>
    <source>
        <strain evidence="2">CBS 10118</strain>
    </source>
</reference>
<reference evidence="3" key="2">
    <citation type="submission" date="2013-07" db="EMBL/GenBank/DDBJ databases">
        <authorList>
            <consortium name="The Broad Institute Genome Sequencing Platform"/>
            <person name="Cuomo C."/>
            <person name="Litvintseva A."/>
            <person name="Chen Y."/>
            <person name="Heitman J."/>
            <person name="Sun S."/>
            <person name="Springer D."/>
            <person name="Dromer F."/>
            <person name="Young S.K."/>
            <person name="Zeng Q."/>
            <person name="Gargeya S."/>
            <person name="Fitzgerald M."/>
            <person name="Abouelleil A."/>
            <person name="Alvarado L."/>
            <person name="Berlin A.M."/>
            <person name="Chapman S.B."/>
            <person name="Dewar J."/>
            <person name="Goldberg J."/>
            <person name="Griggs A."/>
            <person name="Gujja S."/>
            <person name="Hansen M."/>
            <person name="Howarth C."/>
            <person name="Imamovic A."/>
            <person name="Larimer J."/>
            <person name="McCowan C."/>
            <person name="Murphy C."/>
            <person name="Pearson M."/>
            <person name="Priest M."/>
            <person name="Roberts A."/>
            <person name="Saif S."/>
            <person name="Shea T."/>
            <person name="Sykes S."/>
            <person name="Wortman J."/>
            <person name="Nusbaum C."/>
            <person name="Birren B."/>
        </authorList>
    </citation>
    <scope>NUCLEOTIDE SEQUENCE</scope>
    <source>
        <strain evidence="3">CBS 10118</strain>
    </source>
</reference>
<feature type="region of interest" description="Disordered" evidence="1">
    <location>
        <begin position="1"/>
        <end position="47"/>
    </location>
</feature>
<sequence length="456" mass="51419">MEYYPEPSLYGPSRERYLPADGGRRGSIPGYSPPKPPPVVPEKAAWSGQKPRIYVSQEFTVEEVPEKDEVESSTGDALDDTVFKMNQLMITDGSAKSKSKSGHAKTHSRSKGANSRHHRVQIKVPSNFENGSTGFFKDTYVKCQVKAEHDSILDASSYWYKVRGHVEDRVTSALEEDNPAATCEEKARSLRSAERAMKRYYNTMIGPRQIKVIYTRSTATVNPRSERDDLTEILLLGRRAADRLWTSRSGFVDAVNSCVSRDVGNKVDDDLLTPESVHAVRKSVSRQLQTRFIKFRETYKLDSNTPLPAIAAGNGYKSYYSNSRHRSIFADSRTNPDSKVRGYLHEDQRDTLVARIPADQIDQQDDEYLYIPLRDGWQSQSQHETKHELEKAITLDVDHAYGRALIQSARDVVIKAAVREARNSMSTLMNAYKASLPSTPKERTTPRSGRRPSLAP</sequence>
<name>A0A1B9GFJ8_9TREE</name>
<evidence type="ECO:0000256" key="1">
    <source>
        <dbReference type="SAM" id="MobiDB-lite"/>
    </source>
</evidence>
<reference evidence="3" key="4">
    <citation type="submission" date="2024-02" db="EMBL/GenBank/DDBJ databases">
        <title>Comparative genomics of Cryptococcus and Kwoniella reveals pathogenesis evolution and contrasting modes of karyotype evolution via chromosome fusion or intercentromeric recombination.</title>
        <authorList>
            <person name="Coelho M.A."/>
            <person name="David-Palma M."/>
            <person name="Shea T."/>
            <person name="Bowers K."/>
            <person name="McGinley-Smith S."/>
            <person name="Mohammad A.W."/>
            <person name="Gnirke A."/>
            <person name="Yurkov A.M."/>
            <person name="Nowrousian M."/>
            <person name="Sun S."/>
            <person name="Cuomo C.A."/>
            <person name="Heitman J."/>
        </authorList>
    </citation>
    <scope>NUCLEOTIDE SEQUENCE</scope>
    <source>
        <strain evidence="3">CBS 10118</strain>
    </source>
</reference>
<feature type="compositionally biased region" description="Pro residues" evidence="1">
    <location>
        <begin position="31"/>
        <end position="40"/>
    </location>
</feature>